<keyword evidence="1" id="KW-1133">Transmembrane helix</keyword>
<dbReference type="EMBL" id="FNKQ01000003">
    <property type="protein sequence ID" value="SDQ71093.1"/>
    <property type="molecule type" value="Genomic_DNA"/>
</dbReference>
<feature type="transmembrane region" description="Helical" evidence="1">
    <location>
        <begin position="52"/>
        <end position="76"/>
    </location>
</feature>
<feature type="transmembrane region" description="Helical" evidence="1">
    <location>
        <begin position="12"/>
        <end position="32"/>
    </location>
</feature>
<evidence type="ECO:0000313" key="5">
    <source>
        <dbReference type="Proteomes" id="UP000255421"/>
    </source>
</evidence>
<sequence>MPEGPAADSFKYALNPELLKLYGAVFVGYVVLKETMFWSKFVVDVEPFQTLLELPFLLCGTALVVGGLVGSLHRILSDTASSGQR</sequence>
<dbReference type="OrthoDB" id="306678at2157"/>
<gene>
    <name evidence="2" type="ORF">DWB78_05090</name>
    <name evidence="3" type="ORF">SAMN05216278_2213</name>
</gene>
<organism evidence="3 4">
    <name type="scientific">Halopelagius longus</name>
    <dbReference type="NCBI Taxonomy" id="1236180"/>
    <lineage>
        <taxon>Archaea</taxon>
        <taxon>Methanobacteriati</taxon>
        <taxon>Methanobacteriota</taxon>
        <taxon>Stenosarchaea group</taxon>
        <taxon>Halobacteria</taxon>
        <taxon>Halobacteriales</taxon>
        <taxon>Haloferacaceae</taxon>
    </lineage>
</organism>
<keyword evidence="5" id="KW-1185">Reference proteome</keyword>
<protein>
    <submittedName>
        <fullName evidence="3">Uncharacterized protein</fullName>
    </submittedName>
</protein>
<accession>A0A1H1D3P6</accession>
<reference evidence="2 5" key="3">
    <citation type="submission" date="2018-07" db="EMBL/GenBank/DDBJ databases">
        <title>Genome sequence of extremly halophilic archaeon Halopelagius longus strain BC12-B1.</title>
        <authorList>
            <person name="Zhang X."/>
        </authorList>
    </citation>
    <scope>NUCLEOTIDE SEQUENCE [LARGE SCALE GENOMIC DNA]</scope>
    <source>
        <strain evidence="2 5">BC12-B1</strain>
    </source>
</reference>
<dbReference type="Proteomes" id="UP000255421">
    <property type="component" value="Unassembled WGS sequence"/>
</dbReference>
<evidence type="ECO:0000313" key="3">
    <source>
        <dbReference type="EMBL" id="SDQ71093.1"/>
    </source>
</evidence>
<dbReference type="AlphaFoldDB" id="A0A1H1D3P6"/>
<evidence type="ECO:0000256" key="1">
    <source>
        <dbReference type="SAM" id="Phobius"/>
    </source>
</evidence>
<evidence type="ECO:0000313" key="2">
    <source>
        <dbReference type="EMBL" id="RDI71154.1"/>
    </source>
</evidence>
<evidence type="ECO:0000313" key="4">
    <source>
        <dbReference type="Proteomes" id="UP000199289"/>
    </source>
</evidence>
<dbReference type="EMBL" id="QQST01000001">
    <property type="protein sequence ID" value="RDI71154.1"/>
    <property type="molecule type" value="Genomic_DNA"/>
</dbReference>
<keyword evidence="1" id="KW-0812">Transmembrane</keyword>
<dbReference type="Proteomes" id="UP000199289">
    <property type="component" value="Unassembled WGS sequence"/>
</dbReference>
<reference evidence="4" key="1">
    <citation type="submission" date="2016-10" db="EMBL/GenBank/DDBJ databases">
        <authorList>
            <person name="Varghese N."/>
            <person name="Submissions S."/>
        </authorList>
    </citation>
    <scope>NUCLEOTIDE SEQUENCE [LARGE SCALE GENOMIC DNA]</scope>
    <source>
        <strain evidence="4">CGMCC 1.12397</strain>
    </source>
</reference>
<dbReference type="RefSeq" id="WP_092537320.1">
    <property type="nucleotide sequence ID" value="NZ_FNKQ01000003.1"/>
</dbReference>
<proteinExistence type="predicted"/>
<keyword evidence="1" id="KW-0472">Membrane</keyword>
<name>A0A1H1D3P6_9EURY</name>
<reference evidence="3" key="2">
    <citation type="submission" date="2016-10" db="EMBL/GenBank/DDBJ databases">
        <authorList>
            <person name="de Groot N.N."/>
        </authorList>
    </citation>
    <scope>NUCLEOTIDE SEQUENCE [LARGE SCALE GENOMIC DNA]</scope>
    <source>
        <strain evidence="3">CGMCC 1.12397</strain>
    </source>
</reference>